<feature type="domain" description="NodB homology" evidence="8">
    <location>
        <begin position="55"/>
        <end position="248"/>
    </location>
</feature>
<dbReference type="PANTHER" id="PTHR46471:SF4">
    <property type="entry name" value="CHITIN DEACETYLASE"/>
    <property type="match status" value="1"/>
</dbReference>
<organism evidence="9 10">
    <name type="scientific">Podospora didyma</name>
    <dbReference type="NCBI Taxonomy" id="330526"/>
    <lineage>
        <taxon>Eukaryota</taxon>
        <taxon>Fungi</taxon>
        <taxon>Dikarya</taxon>
        <taxon>Ascomycota</taxon>
        <taxon>Pezizomycotina</taxon>
        <taxon>Sordariomycetes</taxon>
        <taxon>Sordariomycetidae</taxon>
        <taxon>Sordariales</taxon>
        <taxon>Podosporaceae</taxon>
        <taxon>Podospora</taxon>
    </lineage>
</organism>
<keyword evidence="2" id="KW-0479">Metal-binding</keyword>
<keyword evidence="4" id="KW-0378">Hydrolase</keyword>
<dbReference type="AlphaFoldDB" id="A0AAE0KE13"/>
<dbReference type="EMBL" id="JAULSW010000007">
    <property type="protein sequence ID" value="KAK3374811.1"/>
    <property type="molecule type" value="Genomic_DNA"/>
</dbReference>
<dbReference type="Gene3D" id="3.20.20.370">
    <property type="entry name" value="Glycoside hydrolase/deacetylase"/>
    <property type="match status" value="1"/>
</dbReference>
<feature type="chain" id="PRO_5042002147" evidence="7">
    <location>
        <begin position="19"/>
        <end position="264"/>
    </location>
</feature>
<evidence type="ECO:0000313" key="10">
    <source>
        <dbReference type="Proteomes" id="UP001285441"/>
    </source>
</evidence>
<reference evidence="9" key="1">
    <citation type="journal article" date="2023" name="Mol. Phylogenet. Evol.">
        <title>Genome-scale phylogeny and comparative genomics of the fungal order Sordariales.</title>
        <authorList>
            <person name="Hensen N."/>
            <person name="Bonometti L."/>
            <person name="Westerberg I."/>
            <person name="Brannstrom I.O."/>
            <person name="Guillou S."/>
            <person name="Cros-Aarteil S."/>
            <person name="Calhoun S."/>
            <person name="Haridas S."/>
            <person name="Kuo A."/>
            <person name="Mondo S."/>
            <person name="Pangilinan J."/>
            <person name="Riley R."/>
            <person name="LaButti K."/>
            <person name="Andreopoulos B."/>
            <person name="Lipzen A."/>
            <person name="Chen C."/>
            <person name="Yan M."/>
            <person name="Daum C."/>
            <person name="Ng V."/>
            <person name="Clum A."/>
            <person name="Steindorff A."/>
            <person name="Ohm R.A."/>
            <person name="Martin F."/>
            <person name="Silar P."/>
            <person name="Natvig D.O."/>
            <person name="Lalanne C."/>
            <person name="Gautier V."/>
            <person name="Ament-Velasquez S.L."/>
            <person name="Kruys A."/>
            <person name="Hutchinson M.I."/>
            <person name="Powell A.J."/>
            <person name="Barry K."/>
            <person name="Miller A.N."/>
            <person name="Grigoriev I.V."/>
            <person name="Debuchy R."/>
            <person name="Gladieux P."/>
            <person name="Hiltunen Thoren M."/>
            <person name="Johannesson H."/>
        </authorList>
    </citation>
    <scope>NUCLEOTIDE SEQUENCE</scope>
    <source>
        <strain evidence="9">CBS 232.78</strain>
    </source>
</reference>
<keyword evidence="5" id="KW-0119">Carbohydrate metabolism</keyword>
<evidence type="ECO:0000256" key="3">
    <source>
        <dbReference type="ARBA" id="ARBA00022729"/>
    </source>
</evidence>
<comment type="caution">
    <text evidence="9">The sequence shown here is derived from an EMBL/GenBank/DDBJ whole genome shotgun (WGS) entry which is preliminary data.</text>
</comment>
<evidence type="ECO:0000256" key="6">
    <source>
        <dbReference type="ARBA" id="ARBA00023285"/>
    </source>
</evidence>
<keyword evidence="6" id="KW-0170">Cobalt</keyword>
<dbReference type="GO" id="GO:0016810">
    <property type="term" value="F:hydrolase activity, acting on carbon-nitrogen (but not peptide) bonds"/>
    <property type="evidence" value="ECO:0007669"/>
    <property type="project" value="InterPro"/>
</dbReference>
<evidence type="ECO:0000256" key="4">
    <source>
        <dbReference type="ARBA" id="ARBA00022801"/>
    </source>
</evidence>
<sequence>MYLPAVLSLGVFLPSVIGGLLPRHTVTPSDGRHLTRRNESRVPSGHIINHCTEPGVVALTFDDGPYMFTNHVLDLLDQYDAKATFFVNGNNYVTGLDDESTPWPGTLRRMIGAGHQIGSHAWAHMDMSSADSDIRHEQLTELEHVFAKVLGKIPRYFRPPYATCNTGCLNDVEGAGYHVINFDVDTKDYLHDSPDTISISEDTFAQALDGGGPESSFLVLSHDVHEYTAKTLTPFMLKKIKEKGYRAVTVGECLGDSPSNWYRT</sequence>
<evidence type="ECO:0000256" key="7">
    <source>
        <dbReference type="SAM" id="SignalP"/>
    </source>
</evidence>
<evidence type="ECO:0000256" key="2">
    <source>
        <dbReference type="ARBA" id="ARBA00022723"/>
    </source>
</evidence>
<dbReference type="PROSITE" id="PS51677">
    <property type="entry name" value="NODB"/>
    <property type="match status" value="1"/>
</dbReference>
<dbReference type="Pfam" id="PF01522">
    <property type="entry name" value="Polysacc_deac_1"/>
    <property type="match status" value="1"/>
</dbReference>
<feature type="signal peptide" evidence="7">
    <location>
        <begin position="1"/>
        <end position="18"/>
    </location>
</feature>
<dbReference type="SUPFAM" id="SSF88713">
    <property type="entry name" value="Glycoside hydrolase/deacetylase"/>
    <property type="match status" value="1"/>
</dbReference>
<keyword evidence="10" id="KW-1185">Reference proteome</keyword>
<dbReference type="GO" id="GO:0046872">
    <property type="term" value="F:metal ion binding"/>
    <property type="evidence" value="ECO:0007669"/>
    <property type="project" value="UniProtKB-KW"/>
</dbReference>
<protein>
    <submittedName>
        <fullName evidence="9">Carbohydrate esterase family 4 protein</fullName>
    </submittedName>
</protein>
<evidence type="ECO:0000259" key="8">
    <source>
        <dbReference type="PROSITE" id="PS51677"/>
    </source>
</evidence>
<comment type="cofactor">
    <cofactor evidence="1">
        <name>Co(2+)</name>
        <dbReference type="ChEBI" id="CHEBI:48828"/>
    </cofactor>
</comment>
<dbReference type="GO" id="GO:0005975">
    <property type="term" value="P:carbohydrate metabolic process"/>
    <property type="evidence" value="ECO:0007669"/>
    <property type="project" value="InterPro"/>
</dbReference>
<dbReference type="PANTHER" id="PTHR46471">
    <property type="entry name" value="CHITIN DEACETYLASE"/>
    <property type="match status" value="1"/>
</dbReference>
<name>A0AAE0KE13_9PEZI</name>
<evidence type="ECO:0000256" key="5">
    <source>
        <dbReference type="ARBA" id="ARBA00023277"/>
    </source>
</evidence>
<evidence type="ECO:0000313" key="9">
    <source>
        <dbReference type="EMBL" id="KAK3374811.1"/>
    </source>
</evidence>
<dbReference type="Proteomes" id="UP001285441">
    <property type="component" value="Unassembled WGS sequence"/>
</dbReference>
<evidence type="ECO:0000256" key="1">
    <source>
        <dbReference type="ARBA" id="ARBA00001941"/>
    </source>
</evidence>
<dbReference type="InterPro" id="IPR002509">
    <property type="entry name" value="NODB_dom"/>
</dbReference>
<proteinExistence type="predicted"/>
<reference evidence="9" key="2">
    <citation type="submission" date="2023-06" db="EMBL/GenBank/DDBJ databases">
        <authorList>
            <consortium name="Lawrence Berkeley National Laboratory"/>
            <person name="Haridas S."/>
            <person name="Hensen N."/>
            <person name="Bonometti L."/>
            <person name="Westerberg I."/>
            <person name="Brannstrom I.O."/>
            <person name="Guillou S."/>
            <person name="Cros-Aarteil S."/>
            <person name="Calhoun S."/>
            <person name="Kuo A."/>
            <person name="Mondo S."/>
            <person name="Pangilinan J."/>
            <person name="Riley R."/>
            <person name="LaButti K."/>
            <person name="Andreopoulos B."/>
            <person name="Lipzen A."/>
            <person name="Chen C."/>
            <person name="Yanf M."/>
            <person name="Daum C."/>
            <person name="Ng V."/>
            <person name="Clum A."/>
            <person name="Steindorff A."/>
            <person name="Ohm R."/>
            <person name="Martin F."/>
            <person name="Silar P."/>
            <person name="Natvig D."/>
            <person name="Lalanne C."/>
            <person name="Gautier V."/>
            <person name="Ament-velasquez S.L."/>
            <person name="Kruys A."/>
            <person name="Hutchinson M.I."/>
            <person name="Powell A.J."/>
            <person name="Barry K."/>
            <person name="Miller A.N."/>
            <person name="Grigoriev I.V."/>
            <person name="Debuchy R."/>
            <person name="Gladieux P."/>
            <person name="Thoren M.H."/>
            <person name="Johannesson H."/>
        </authorList>
    </citation>
    <scope>NUCLEOTIDE SEQUENCE</scope>
    <source>
        <strain evidence="9">CBS 232.78</strain>
    </source>
</reference>
<dbReference type="CDD" id="cd10951">
    <property type="entry name" value="CE4_ClCDA_like"/>
    <property type="match status" value="1"/>
</dbReference>
<accession>A0AAE0KE13</accession>
<dbReference type="InterPro" id="IPR011330">
    <property type="entry name" value="Glyco_hydro/deAcase_b/a-brl"/>
</dbReference>
<gene>
    <name evidence="9" type="ORF">B0H63DRAFT_480927</name>
</gene>
<keyword evidence="3 7" id="KW-0732">Signal</keyword>